<organism evidence="5 6">
    <name type="scientific">Sinanodonta woodiana</name>
    <name type="common">Chinese pond mussel</name>
    <name type="synonym">Anodonta woodiana</name>
    <dbReference type="NCBI Taxonomy" id="1069815"/>
    <lineage>
        <taxon>Eukaryota</taxon>
        <taxon>Metazoa</taxon>
        <taxon>Spiralia</taxon>
        <taxon>Lophotrochozoa</taxon>
        <taxon>Mollusca</taxon>
        <taxon>Bivalvia</taxon>
        <taxon>Autobranchia</taxon>
        <taxon>Heteroconchia</taxon>
        <taxon>Palaeoheterodonta</taxon>
        <taxon>Unionida</taxon>
        <taxon>Unionoidea</taxon>
        <taxon>Unionidae</taxon>
        <taxon>Unioninae</taxon>
        <taxon>Sinanodonta</taxon>
    </lineage>
</organism>
<sequence>MSPRLVTGLLFAAILISMKCVECRIKTSDVGTMNSQRVMSVHGRFLNSIWNDVTDIKKILNAVSPGTNWCGDGNVAKNKTHYGTSEETDKCCQVHDHCDIYITALETKYGLTNKALYTVSICECDQKFLDCMVGVTMSDTASARDKQTALDFGRMFFNIINPYCLVEDYPIVCDEYG</sequence>
<protein>
    <recommendedName>
        <fullName evidence="4">Phospholipase A2-like central domain-containing protein</fullName>
    </recommendedName>
</protein>
<keyword evidence="6" id="KW-1185">Reference proteome</keyword>
<dbReference type="PANTHER" id="PTHR12253">
    <property type="entry name" value="RH14732P"/>
    <property type="match status" value="1"/>
</dbReference>
<dbReference type="SMART" id="SM00085">
    <property type="entry name" value="PA2c"/>
    <property type="match status" value="1"/>
</dbReference>
<reference evidence="5 6" key="1">
    <citation type="submission" date="2024-11" db="EMBL/GenBank/DDBJ databases">
        <title>Chromosome-level genome assembly of the freshwater bivalve Anodonta woodiana.</title>
        <authorList>
            <person name="Chen X."/>
        </authorList>
    </citation>
    <scope>NUCLEOTIDE SEQUENCE [LARGE SCALE GENOMIC DNA]</scope>
    <source>
        <strain evidence="5">MN2024</strain>
        <tissue evidence="5">Gills</tissue>
    </source>
</reference>
<gene>
    <name evidence="5" type="ORF">ACJMK2_011396</name>
</gene>
<dbReference type="AlphaFoldDB" id="A0ABD3V7C3"/>
<dbReference type="Pfam" id="PF05826">
    <property type="entry name" value="Phospholip_A2_2"/>
    <property type="match status" value="1"/>
</dbReference>
<dbReference type="PROSITE" id="PS00118">
    <property type="entry name" value="PA2_HIS"/>
    <property type="match status" value="1"/>
</dbReference>
<comment type="subcellular location">
    <subcellularLocation>
        <location evidence="1">Secreted</location>
    </subcellularLocation>
</comment>
<keyword evidence="2" id="KW-0964">Secreted</keyword>
<keyword evidence="3" id="KW-0732">Signal</keyword>
<name>A0ABD3V7C3_SINWO</name>
<dbReference type="InterPro" id="IPR033113">
    <property type="entry name" value="PLA2_histidine"/>
</dbReference>
<dbReference type="InterPro" id="IPR036444">
    <property type="entry name" value="PLipase_A2_dom_sf"/>
</dbReference>
<feature type="signal peptide" evidence="3">
    <location>
        <begin position="1"/>
        <end position="23"/>
    </location>
</feature>
<evidence type="ECO:0000313" key="5">
    <source>
        <dbReference type="EMBL" id="KAL3856668.1"/>
    </source>
</evidence>
<proteinExistence type="predicted"/>
<evidence type="ECO:0000313" key="6">
    <source>
        <dbReference type="Proteomes" id="UP001634394"/>
    </source>
</evidence>
<evidence type="ECO:0000259" key="4">
    <source>
        <dbReference type="SMART" id="SM00085"/>
    </source>
</evidence>
<dbReference type="InterPro" id="IPR016090">
    <property type="entry name" value="PLA2-like_dom"/>
</dbReference>
<evidence type="ECO:0000256" key="3">
    <source>
        <dbReference type="SAM" id="SignalP"/>
    </source>
</evidence>
<feature type="chain" id="PRO_5044747192" description="Phospholipase A2-like central domain-containing protein" evidence="3">
    <location>
        <begin position="24"/>
        <end position="177"/>
    </location>
</feature>
<dbReference type="SUPFAM" id="SSF48619">
    <property type="entry name" value="Phospholipase A2, PLA2"/>
    <property type="match status" value="1"/>
</dbReference>
<dbReference type="GO" id="GO:0005576">
    <property type="term" value="C:extracellular region"/>
    <property type="evidence" value="ECO:0007669"/>
    <property type="project" value="UniProtKB-SubCell"/>
</dbReference>
<dbReference type="Proteomes" id="UP001634394">
    <property type="component" value="Unassembled WGS sequence"/>
</dbReference>
<comment type="caution">
    <text evidence="5">The sequence shown here is derived from an EMBL/GenBank/DDBJ whole genome shotgun (WGS) entry which is preliminary data.</text>
</comment>
<feature type="domain" description="Phospholipase A2-like central" evidence="4">
    <location>
        <begin position="48"/>
        <end position="165"/>
    </location>
</feature>
<accession>A0ABD3V7C3</accession>
<evidence type="ECO:0000256" key="1">
    <source>
        <dbReference type="ARBA" id="ARBA00004613"/>
    </source>
</evidence>
<dbReference type="EMBL" id="JBJQND010000013">
    <property type="protein sequence ID" value="KAL3856668.1"/>
    <property type="molecule type" value="Genomic_DNA"/>
</dbReference>
<evidence type="ECO:0000256" key="2">
    <source>
        <dbReference type="ARBA" id="ARBA00022525"/>
    </source>
</evidence>
<dbReference type="Gene3D" id="1.20.90.10">
    <property type="entry name" value="Phospholipase A2 domain"/>
    <property type="match status" value="1"/>
</dbReference>